<sequence>MKRRDFITKTLCSGLALSLSSCRSNSPQGTCTFGLVTDVHYADRDPKLEWNRYYRNAFDKFKIAIDYFNTHNPNFAICLGDIKDQKKQPTLDSTLSFLEKIENVFSLFRGNRYHALGNHDLDSISKTQFLDRVTNTGIDKNQSYYSFDVNNIHFIVLDSCFRQDGVPYDSGNFQWFDASIPSEELLWLEKDLNQTRYPSIVFVHHPLDDFNLPDKRISISNAGDVRSILEKNDKVKAVFQGHHHDGNYCLHNNIHYYTMKSVVDGPIENNYALVSVDMEQSKISIQGKGDTDSVDFALI</sequence>
<reference evidence="1" key="1">
    <citation type="submission" date="2021-08" db="EMBL/GenBank/DDBJ databases">
        <title>Novel anaerobic bacterium isolated from sea squirt in East Sea, Republic of Korea.</title>
        <authorList>
            <person name="Nguyen T.H."/>
            <person name="Li Z."/>
            <person name="Lee Y.-J."/>
            <person name="Ko J."/>
            <person name="Kim S.-G."/>
        </authorList>
    </citation>
    <scope>NUCLEOTIDE SEQUENCE</scope>
    <source>
        <strain evidence="1">KCTC 25031</strain>
    </source>
</reference>
<protein>
    <submittedName>
        <fullName evidence="1">Metallophosphoesterase</fullName>
    </submittedName>
</protein>
<proteinExistence type="predicted"/>
<organism evidence="1 2">
    <name type="scientific">Halosquirtibacter laminarini</name>
    <dbReference type="NCBI Taxonomy" id="3374600"/>
    <lineage>
        <taxon>Bacteria</taxon>
        <taxon>Pseudomonadati</taxon>
        <taxon>Bacteroidota</taxon>
        <taxon>Bacteroidia</taxon>
        <taxon>Marinilabiliales</taxon>
        <taxon>Prolixibacteraceae</taxon>
        <taxon>Halosquirtibacter</taxon>
    </lineage>
</organism>
<gene>
    <name evidence="1" type="ORF">K4L44_15610</name>
</gene>
<keyword evidence="2" id="KW-1185">Reference proteome</keyword>
<evidence type="ECO:0000313" key="1">
    <source>
        <dbReference type="EMBL" id="QZE13935.1"/>
    </source>
</evidence>
<accession>A0AC61NI62</accession>
<name>A0AC61NI62_9BACT</name>
<evidence type="ECO:0000313" key="2">
    <source>
        <dbReference type="Proteomes" id="UP000826212"/>
    </source>
</evidence>
<dbReference type="EMBL" id="CP081303">
    <property type="protein sequence ID" value="QZE13935.1"/>
    <property type="molecule type" value="Genomic_DNA"/>
</dbReference>
<dbReference type="Proteomes" id="UP000826212">
    <property type="component" value="Chromosome"/>
</dbReference>